<accession>A0A6C0KFR9</accession>
<organism evidence="1">
    <name type="scientific">viral metagenome</name>
    <dbReference type="NCBI Taxonomy" id="1070528"/>
    <lineage>
        <taxon>unclassified sequences</taxon>
        <taxon>metagenomes</taxon>
        <taxon>organismal metagenomes</taxon>
    </lineage>
</organism>
<dbReference type="AlphaFoldDB" id="A0A6C0KFR9"/>
<name>A0A6C0KFR9_9ZZZZ</name>
<evidence type="ECO:0000313" key="1">
    <source>
        <dbReference type="EMBL" id="QHU16852.1"/>
    </source>
</evidence>
<proteinExistence type="predicted"/>
<dbReference type="EMBL" id="MN740891">
    <property type="protein sequence ID" value="QHU16852.1"/>
    <property type="molecule type" value="Genomic_DNA"/>
</dbReference>
<protein>
    <submittedName>
        <fullName evidence="1">Uncharacterized protein</fullName>
    </submittedName>
</protein>
<sequence length="66" mass="7796">MDFVYLLLHDNGSEWEDMVIILTEEDAIKESINRPNHRVEIFSKTSTTGYTPTYNYYKNGELVHKK</sequence>
<reference evidence="1" key="1">
    <citation type="journal article" date="2020" name="Nature">
        <title>Giant virus diversity and host interactions through global metagenomics.</title>
        <authorList>
            <person name="Schulz F."/>
            <person name="Roux S."/>
            <person name="Paez-Espino D."/>
            <person name="Jungbluth S."/>
            <person name="Walsh D.A."/>
            <person name="Denef V.J."/>
            <person name="McMahon K.D."/>
            <person name="Konstantinidis K.T."/>
            <person name="Eloe-Fadrosh E.A."/>
            <person name="Kyrpides N.C."/>
            <person name="Woyke T."/>
        </authorList>
    </citation>
    <scope>NUCLEOTIDE SEQUENCE</scope>
    <source>
        <strain evidence="1">GVMAG-S-3300012000-53</strain>
    </source>
</reference>